<feature type="domain" description="PTS EIIC type-2" evidence="15">
    <location>
        <begin position="298"/>
        <end position="630"/>
    </location>
</feature>
<dbReference type="PROSITE" id="PS51099">
    <property type="entry name" value="PTS_EIIB_TYPE_2"/>
    <property type="match status" value="1"/>
</dbReference>
<keyword evidence="10 12" id="KW-0472">Membrane</keyword>
<dbReference type="PROSITE" id="PS51104">
    <property type="entry name" value="PTS_EIIC_TYPE_2"/>
    <property type="match status" value="1"/>
</dbReference>
<keyword evidence="9 12" id="KW-1133">Transmembrane helix</keyword>
<feature type="region of interest" description="Disordered" evidence="11">
    <location>
        <begin position="153"/>
        <end position="173"/>
    </location>
</feature>
<gene>
    <name evidence="16" type="ORF">ACFSUB_07650</name>
</gene>
<evidence type="ECO:0000313" key="16">
    <source>
        <dbReference type="EMBL" id="MFD2705341.1"/>
    </source>
</evidence>
<reference evidence="17" key="1">
    <citation type="journal article" date="2019" name="Int. J. Syst. Evol. Microbiol.">
        <title>The Global Catalogue of Microorganisms (GCM) 10K type strain sequencing project: providing services to taxonomists for standard genome sequencing and annotation.</title>
        <authorList>
            <consortium name="The Broad Institute Genomics Platform"/>
            <consortium name="The Broad Institute Genome Sequencing Center for Infectious Disease"/>
            <person name="Wu L."/>
            <person name="Ma J."/>
        </authorList>
    </citation>
    <scope>NUCLEOTIDE SEQUENCE [LARGE SCALE GENOMIC DNA]</scope>
    <source>
        <strain evidence="17">KCTC 33792</strain>
    </source>
</reference>
<evidence type="ECO:0000256" key="1">
    <source>
        <dbReference type="ARBA" id="ARBA00004429"/>
    </source>
</evidence>
<dbReference type="InterPro" id="IPR050864">
    <property type="entry name" value="Bacterial_PTS_Sugar_Transport"/>
</dbReference>
<evidence type="ECO:0000259" key="14">
    <source>
        <dbReference type="PROSITE" id="PS51099"/>
    </source>
</evidence>
<evidence type="ECO:0000256" key="6">
    <source>
        <dbReference type="ARBA" id="ARBA00022679"/>
    </source>
</evidence>
<keyword evidence="8 12" id="KW-0812">Transmembrane</keyword>
<sequence length="632" mass="66210">MKITELLQKETMVLDLQADSKAGVIDELVNVLDKAGNLSDPASFKEAIHGRENESSTGIGEGIAIPHAKTQAVKTPAIAFGRSHEGTDYESLDGQPAHLFFMIAASEGANQDHLQTLSRLSTLLMDETFRADLLQASSEDEILKLVDQKEEEKLGADEKEQQQAAQVENQERSTPRILAVTGCPTGIAHTFMAADALKEKAKEKGLSIKVETNGSNGIDNALTSEEIAGADGIIIASDTKVEMSRFDGRPVLIKGVSDGMKKPEELIDQVTNGEVPVYHADGAEEEDGSQDSKGRTGFYKHLMNGVSNMLPFVVGGGVLMAVSFFFGINSAEQGHEDYNAFAATLNSIGADHAFQLMVAVLAGFIAMSIADRPGFAPGMIGGLLATTGGAGFLGGLIAGFLAGYTANLMKKALAGLPKVFDGIKTILFYPVLNIFIVGLLMAVVINPPVSWLTQTLQDLLSGMGTGNIVLLGIILGGMMSVDMGGPVNKASYTFGIAMIDAGNFAPMAAIMAGGMVPPLGIALATSLFRRKFAKEERDAGLSSYFMGAFFITEGAIPFAAADPGRVIPASVAGSAVAGGLAMLFSAGLPAPHGGIFVVPTIQGTNPLLYIAAILIGMMVTALLTGILKRPVK</sequence>
<keyword evidence="17" id="KW-1185">Reference proteome</keyword>
<evidence type="ECO:0000256" key="2">
    <source>
        <dbReference type="ARBA" id="ARBA00022448"/>
    </source>
</evidence>
<comment type="caution">
    <text evidence="16">The sequence shown here is derived from an EMBL/GenBank/DDBJ whole genome shotgun (WGS) entry which is preliminary data.</text>
</comment>
<dbReference type="InterPro" id="IPR013014">
    <property type="entry name" value="PTS_EIIC_2"/>
</dbReference>
<dbReference type="SUPFAM" id="SSF52794">
    <property type="entry name" value="PTS system IIB component-like"/>
    <property type="match status" value="1"/>
</dbReference>
<evidence type="ECO:0000259" key="13">
    <source>
        <dbReference type="PROSITE" id="PS51094"/>
    </source>
</evidence>
<dbReference type="NCBIfam" id="TIGR00829">
    <property type="entry name" value="FRU"/>
    <property type="match status" value="1"/>
</dbReference>
<dbReference type="InterPro" id="IPR004715">
    <property type="entry name" value="PTS_IIA_fruc"/>
</dbReference>
<dbReference type="InterPro" id="IPR003352">
    <property type="entry name" value="PTS_EIIC"/>
</dbReference>
<dbReference type="NCBIfam" id="TIGR00848">
    <property type="entry name" value="fruA"/>
    <property type="match status" value="1"/>
</dbReference>
<feature type="transmembrane region" description="Helical" evidence="12">
    <location>
        <begin position="459"/>
        <end position="481"/>
    </location>
</feature>
<evidence type="ECO:0000256" key="11">
    <source>
        <dbReference type="SAM" id="MobiDB-lite"/>
    </source>
</evidence>
<organism evidence="16 17">
    <name type="scientific">Salibacterium lacus</name>
    <dbReference type="NCBI Taxonomy" id="1898109"/>
    <lineage>
        <taxon>Bacteria</taxon>
        <taxon>Bacillati</taxon>
        <taxon>Bacillota</taxon>
        <taxon>Bacilli</taxon>
        <taxon>Bacillales</taxon>
        <taxon>Bacillaceae</taxon>
    </lineage>
</organism>
<dbReference type="Pfam" id="PF00359">
    <property type="entry name" value="PTS_EIIA_2"/>
    <property type="match status" value="1"/>
</dbReference>
<protein>
    <submittedName>
        <fullName evidence="16">Fructose-specific PTS transporter subunit EIIC</fullName>
    </submittedName>
</protein>
<feature type="transmembrane region" description="Helical" evidence="12">
    <location>
        <begin position="426"/>
        <end position="447"/>
    </location>
</feature>
<feature type="domain" description="PTS EIIB type-2" evidence="14">
    <location>
        <begin position="175"/>
        <end position="272"/>
    </location>
</feature>
<dbReference type="PANTHER" id="PTHR30505:SF28">
    <property type="entry name" value="PTS SYSTEM 2-O-ALPHA-MANNOSYL-D-GLYCERATE-SPECIFIC EIIABC COMPONENT"/>
    <property type="match status" value="1"/>
</dbReference>
<feature type="transmembrane region" description="Helical" evidence="12">
    <location>
        <begin position="348"/>
        <end position="370"/>
    </location>
</feature>
<dbReference type="InterPro" id="IPR016152">
    <property type="entry name" value="PTrfase/Anion_transptr"/>
</dbReference>
<feature type="transmembrane region" description="Helical" evidence="12">
    <location>
        <begin position="382"/>
        <end position="406"/>
    </location>
</feature>
<dbReference type="EMBL" id="JBHUML010000002">
    <property type="protein sequence ID" value="MFD2705341.1"/>
    <property type="molecule type" value="Genomic_DNA"/>
</dbReference>
<evidence type="ECO:0000256" key="12">
    <source>
        <dbReference type="SAM" id="Phobius"/>
    </source>
</evidence>
<dbReference type="PROSITE" id="PS00372">
    <property type="entry name" value="PTS_EIIA_TYPE_2_HIS"/>
    <property type="match status" value="1"/>
</dbReference>
<keyword evidence="7" id="KW-0598">Phosphotransferase system</keyword>
<dbReference type="InterPro" id="IPR003501">
    <property type="entry name" value="PTS_EIIB_2/3"/>
</dbReference>
<keyword evidence="5" id="KW-0762">Sugar transport</keyword>
<feature type="transmembrane region" description="Helical" evidence="12">
    <location>
        <begin position="607"/>
        <end position="627"/>
    </location>
</feature>
<dbReference type="InterPro" id="IPR036095">
    <property type="entry name" value="PTS_EIIB-like_sf"/>
</dbReference>
<feature type="transmembrane region" description="Helical" evidence="12">
    <location>
        <begin position="309"/>
        <end position="328"/>
    </location>
</feature>
<keyword evidence="6" id="KW-0808">Transferase</keyword>
<comment type="subcellular location">
    <subcellularLocation>
        <location evidence="1">Cell inner membrane</location>
        <topology evidence="1">Multi-pass membrane protein</topology>
    </subcellularLocation>
</comment>
<evidence type="ECO:0000259" key="15">
    <source>
        <dbReference type="PROSITE" id="PS51104"/>
    </source>
</evidence>
<evidence type="ECO:0000256" key="3">
    <source>
        <dbReference type="ARBA" id="ARBA00022475"/>
    </source>
</evidence>
<evidence type="ECO:0000256" key="9">
    <source>
        <dbReference type="ARBA" id="ARBA00022989"/>
    </source>
</evidence>
<dbReference type="Pfam" id="PF02378">
    <property type="entry name" value="PTS_EIIC"/>
    <property type="match status" value="1"/>
</dbReference>
<dbReference type="InterPro" id="IPR013011">
    <property type="entry name" value="PTS_EIIB_2"/>
</dbReference>
<keyword evidence="2" id="KW-0813">Transport</keyword>
<evidence type="ECO:0000256" key="10">
    <source>
        <dbReference type="ARBA" id="ARBA00023136"/>
    </source>
</evidence>
<accession>A0ABW5T050</accession>
<feature type="domain" description="PTS EIIA type-2" evidence="13">
    <location>
        <begin position="5"/>
        <end position="149"/>
    </location>
</feature>
<dbReference type="PROSITE" id="PS51094">
    <property type="entry name" value="PTS_EIIA_TYPE_2"/>
    <property type="match status" value="1"/>
</dbReference>
<dbReference type="Pfam" id="PF02302">
    <property type="entry name" value="PTS_IIB"/>
    <property type="match status" value="1"/>
</dbReference>
<evidence type="ECO:0000313" key="17">
    <source>
        <dbReference type="Proteomes" id="UP001597520"/>
    </source>
</evidence>
<dbReference type="CDD" id="cd00211">
    <property type="entry name" value="PTS_IIA_fru"/>
    <property type="match status" value="1"/>
</dbReference>
<name>A0ABW5T050_9BACI</name>
<dbReference type="Gene3D" id="3.40.930.10">
    <property type="entry name" value="Mannitol-specific EII, Chain A"/>
    <property type="match status" value="1"/>
</dbReference>
<dbReference type="CDD" id="cd05569">
    <property type="entry name" value="PTS_IIB_fructose"/>
    <property type="match status" value="1"/>
</dbReference>
<dbReference type="PANTHER" id="PTHR30505">
    <property type="entry name" value="FRUCTOSE-LIKE PERMEASE"/>
    <property type="match status" value="1"/>
</dbReference>
<evidence type="ECO:0000256" key="7">
    <source>
        <dbReference type="ARBA" id="ARBA00022683"/>
    </source>
</evidence>
<keyword evidence="4" id="KW-0597">Phosphoprotein</keyword>
<dbReference type="InterPro" id="IPR002178">
    <property type="entry name" value="PTS_EIIA_type-2_dom"/>
</dbReference>
<evidence type="ECO:0000256" key="5">
    <source>
        <dbReference type="ARBA" id="ARBA00022597"/>
    </source>
</evidence>
<keyword evidence="3" id="KW-1003">Cell membrane</keyword>
<feature type="transmembrane region" description="Helical" evidence="12">
    <location>
        <begin position="501"/>
        <end position="528"/>
    </location>
</feature>
<feature type="transmembrane region" description="Helical" evidence="12">
    <location>
        <begin position="540"/>
        <end position="560"/>
    </location>
</feature>
<dbReference type="NCBIfam" id="TIGR01427">
    <property type="entry name" value="PTS_IIC_fructo"/>
    <property type="match status" value="1"/>
</dbReference>
<evidence type="ECO:0000256" key="4">
    <source>
        <dbReference type="ARBA" id="ARBA00022553"/>
    </source>
</evidence>
<evidence type="ECO:0000256" key="8">
    <source>
        <dbReference type="ARBA" id="ARBA00022692"/>
    </source>
</evidence>
<proteinExistence type="predicted"/>
<dbReference type="SUPFAM" id="SSF55804">
    <property type="entry name" value="Phoshotransferase/anion transport protein"/>
    <property type="match status" value="1"/>
</dbReference>
<dbReference type="Proteomes" id="UP001597520">
    <property type="component" value="Unassembled WGS sequence"/>
</dbReference>
<dbReference type="InterPro" id="IPR006327">
    <property type="entry name" value="PTS_IIC_fruc"/>
</dbReference>
<dbReference type="InterPro" id="IPR003353">
    <property type="entry name" value="PTS_IIB_fruc"/>
</dbReference>
<dbReference type="RefSeq" id="WP_380712594.1">
    <property type="nucleotide sequence ID" value="NZ_JBHUML010000002.1"/>
</dbReference>
<dbReference type="Gene3D" id="3.40.50.2300">
    <property type="match status" value="1"/>
</dbReference>